<feature type="domain" description="Protein kinase" evidence="6">
    <location>
        <begin position="1"/>
        <end position="204"/>
    </location>
</feature>
<dbReference type="Gene3D" id="1.10.510.10">
    <property type="entry name" value="Transferase(Phosphotransferase) domain 1"/>
    <property type="match status" value="1"/>
</dbReference>
<dbReference type="EMBL" id="CAJPVJ010007657">
    <property type="protein sequence ID" value="CAG2171397.1"/>
    <property type="molecule type" value="Genomic_DNA"/>
</dbReference>
<dbReference type="PANTHER" id="PTHR11042">
    <property type="entry name" value="EUKARYOTIC TRANSLATION INITIATION FACTOR 2-ALPHA KINASE EIF2-ALPHA KINASE -RELATED"/>
    <property type="match status" value="1"/>
</dbReference>
<reference evidence="7" key="1">
    <citation type="submission" date="2020-11" db="EMBL/GenBank/DDBJ databases">
        <authorList>
            <person name="Tran Van P."/>
        </authorList>
    </citation>
    <scope>NUCLEOTIDE SEQUENCE</scope>
</reference>
<keyword evidence="8" id="KW-1185">Reference proteome</keyword>
<name>A0A7R9M5Y5_9ACAR</name>
<evidence type="ECO:0000259" key="6">
    <source>
        <dbReference type="PROSITE" id="PS50011"/>
    </source>
</evidence>
<dbReference type="GO" id="GO:0005634">
    <property type="term" value="C:nucleus"/>
    <property type="evidence" value="ECO:0007669"/>
    <property type="project" value="TreeGrafter"/>
</dbReference>
<dbReference type="InterPro" id="IPR011009">
    <property type="entry name" value="Kinase-like_dom_sf"/>
</dbReference>
<dbReference type="AlphaFoldDB" id="A0A7R9M5Y5"/>
<evidence type="ECO:0000256" key="3">
    <source>
        <dbReference type="ARBA" id="ARBA00022777"/>
    </source>
</evidence>
<sequence>WKAKHKFDGNIYAIKIVELKEFDQNEKSKLSKETNNLSKVDSIYCVKLYGYWFDSNFYYIQMELCSDSLKNILRHKPQAFGRLSGEPLNSYEYFISCEIFREILECVQYLHALKPQIIHRDLKPENILITINPVDGRHLKLGDFGLATIHDKSVNKFTANKLTSGVGTPGYIAPEILGGKVYDQKCDIYSLAVIGENVLFTIKS</sequence>
<dbReference type="InterPro" id="IPR000719">
    <property type="entry name" value="Prot_kinase_dom"/>
</dbReference>
<keyword evidence="1" id="KW-0808">Transferase</keyword>
<protein>
    <recommendedName>
        <fullName evidence="6">Protein kinase domain-containing protein</fullName>
    </recommendedName>
</protein>
<comment type="similarity">
    <text evidence="5">Belongs to the protein kinase superfamily. Ser/Thr protein kinase family. GCN2 subfamily.</text>
</comment>
<dbReference type="GO" id="GO:0005524">
    <property type="term" value="F:ATP binding"/>
    <property type="evidence" value="ECO:0007669"/>
    <property type="project" value="UniProtKB-KW"/>
</dbReference>
<dbReference type="EMBL" id="OC922482">
    <property type="protein sequence ID" value="CAD7654210.1"/>
    <property type="molecule type" value="Genomic_DNA"/>
</dbReference>
<evidence type="ECO:0000256" key="5">
    <source>
        <dbReference type="ARBA" id="ARBA00037982"/>
    </source>
</evidence>
<evidence type="ECO:0000313" key="8">
    <source>
        <dbReference type="Proteomes" id="UP000728032"/>
    </source>
</evidence>
<feature type="non-terminal residue" evidence="7">
    <location>
        <position position="204"/>
    </location>
</feature>
<evidence type="ECO:0000256" key="1">
    <source>
        <dbReference type="ARBA" id="ARBA00022679"/>
    </source>
</evidence>
<dbReference type="Pfam" id="PF00069">
    <property type="entry name" value="Pkinase"/>
    <property type="match status" value="1"/>
</dbReference>
<gene>
    <name evidence="7" type="ORF">ONB1V03_LOCUS10860</name>
</gene>
<dbReference type="SUPFAM" id="SSF56112">
    <property type="entry name" value="Protein kinase-like (PK-like)"/>
    <property type="match status" value="1"/>
</dbReference>
<proteinExistence type="inferred from homology"/>
<keyword evidence="2" id="KW-0547">Nucleotide-binding</keyword>
<dbReference type="InterPro" id="IPR050339">
    <property type="entry name" value="CC_SR_Kinase"/>
</dbReference>
<evidence type="ECO:0000313" key="7">
    <source>
        <dbReference type="EMBL" id="CAD7654210.1"/>
    </source>
</evidence>
<organism evidence="7">
    <name type="scientific">Oppiella nova</name>
    <dbReference type="NCBI Taxonomy" id="334625"/>
    <lineage>
        <taxon>Eukaryota</taxon>
        <taxon>Metazoa</taxon>
        <taxon>Ecdysozoa</taxon>
        <taxon>Arthropoda</taxon>
        <taxon>Chelicerata</taxon>
        <taxon>Arachnida</taxon>
        <taxon>Acari</taxon>
        <taxon>Acariformes</taxon>
        <taxon>Sarcoptiformes</taxon>
        <taxon>Oribatida</taxon>
        <taxon>Brachypylina</taxon>
        <taxon>Oppioidea</taxon>
        <taxon>Oppiidae</taxon>
        <taxon>Oppiella</taxon>
    </lineage>
</organism>
<evidence type="ECO:0000256" key="2">
    <source>
        <dbReference type="ARBA" id="ARBA00022741"/>
    </source>
</evidence>
<evidence type="ECO:0000256" key="4">
    <source>
        <dbReference type="ARBA" id="ARBA00022840"/>
    </source>
</evidence>
<dbReference type="SMART" id="SM00220">
    <property type="entry name" value="S_TKc"/>
    <property type="match status" value="1"/>
</dbReference>
<dbReference type="Proteomes" id="UP000728032">
    <property type="component" value="Unassembled WGS sequence"/>
</dbReference>
<dbReference type="PROSITE" id="PS00108">
    <property type="entry name" value="PROTEIN_KINASE_ST"/>
    <property type="match status" value="1"/>
</dbReference>
<accession>A0A7R9M5Y5</accession>
<dbReference type="PROSITE" id="PS50011">
    <property type="entry name" value="PROTEIN_KINASE_DOM"/>
    <property type="match status" value="1"/>
</dbReference>
<feature type="non-terminal residue" evidence="7">
    <location>
        <position position="1"/>
    </location>
</feature>
<dbReference type="GO" id="GO:0005737">
    <property type="term" value="C:cytoplasm"/>
    <property type="evidence" value="ECO:0007669"/>
    <property type="project" value="TreeGrafter"/>
</dbReference>
<dbReference type="InterPro" id="IPR008271">
    <property type="entry name" value="Ser/Thr_kinase_AS"/>
</dbReference>
<keyword evidence="3" id="KW-0418">Kinase</keyword>
<keyword evidence="4" id="KW-0067">ATP-binding</keyword>
<dbReference type="GO" id="GO:0004672">
    <property type="term" value="F:protein kinase activity"/>
    <property type="evidence" value="ECO:0007669"/>
    <property type="project" value="InterPro"/>
</dbReference>
<dbReference type="OrthoDB" id="6434949at2759"/>